<feature type="transmembrane region" description="Helical" evidence="6">
    <location>
        <begin position="160"/>
        <end position="184"/>
    </location>
</feature>
<dbReference type="Proteomes" id="UP000029833">
    <property type="component" value="Unassembled WGS sequence"/>
</dbReference>
<keyword evidence="4 6" id="KW-1133">Transmembrane helix</keyword>
<evidence type="ECO:0000313" key="8">
    <source>
        <dbReference type="Proteomes" id="UP000029833"/>
    </source>
</evidence>
<feature type="transmembrane region" description="Helical" evidence="6">
    <location>
        <begin position="398"/>
        <end position="417"/>
    </location>
</feature>
<dbReference type="PANTHER" id="PTHR30250:SF11">
    <property type="entry name" value="O-ANTIGEN TRANSPORTER-RELATED"/>
    <property type="match status" value="1"/>
</dbReference>
<feature type="transmembrane region" description="Helical" evidence="6">
    <location>
        <begin position="97"/>
        <end position="119"/>
    </location>
</feature>
<protein>
    <recommendedName>
        <fullName evidence="9">Polysaccharide biosynthesis protein</fullName>
    </recommendedName>
</protein>
<keyword evidence="5 6" id="KW-0472">Membrane</keyword>
<gene>
    <name evidence="7" type="ORF">Q760_02235</name>
</gene>
<keyword evidence="3 6" id="KW-0812">Transmembrane</keyword>
<dbReference type="InterPro" id="IPR050833">
    <property type="entry name" value="Poly_Biosynth_Transport"/>
</dbReference>
<dbReference type="OrthoDB" id="4771963at2"/>
<keyword evidence="2" id="KW-1003">Cell membrane</keyword>
<keyword evidence="8" id="KW-1185">Reference proteome</keyword>
<evidence type="ECO:0000256" key="2">
    <source>
        <dbReference type="ARBA" id="ARBA00022475"/>
    </source>
</evidence>
<dbReference type="PANTHER" id="PTHR30250">
    <property type="entry name" value="PST FAMILY PREDICTED COLANIC ACID TRANSPORTER"/>
    <property type="match status" value="1"/>
</dbReference>
<evidence type="ECO:0008006" key="9">
    <source>
        <dbReference type="Google" id="ProtNLM"/>
    </source>
</evidence>
<feature type="transmembrane region" description="Helical" evidence="6">
    <location>
        <begin position="263"/>
        <end position="294"/>
    </location>
</feature>
<evidence type="ECO:0000256" key="4">
    <source>
        <dbReference type="ARBA" id="ARBA00022989"/>
    </source>
</evidence>
<dbReference type="AlphaFoldDB" id="A0A0A0B521"/>
<name>A0A0A0B521_9CELL</name>
<reference evidence="7 8" key="1">
    <citation type="submission" date="2013-10" db="EMBL/GenBank/DDBJ databases">
        <authorList>
            <person name="Wang G."/>
            <person name="Zhuang W."/>
        </authorList>
    </citation>
    <scope>NUCLEOTIDE SEQUENCE [LARGE SCALE GENOMIC DNA]</scope>
    <source>
        <strain evidence="7 8">DSM 20118</strain>
    </source>
</reference>
<sequence>MTADGAAQPVPPAGTTAAPTITAGGATGVGLASLVAAGAGYGVLLVAARTLSTEANADFLVFWSLLFGVYGVLGGVQNETTRATGTPATGGVRGARVVPWGLGLGTAAALVLAATSPWWGEALLGAGWGPSMWAVCGGVLAFAGHSSLAGALAGTRRWSAYSVLVGAEALTRFLLALGVALVLAGTTVGLEVAAAAASGVWLLMVLLSPATRSALSARADVTAGPLLRNTGHAVVASASSAALVVGFPVLLRLTTDPATFRTAAPLILAISVTRAPLLMPLAAYQGVAIAHFVTHRERGLAGLRRIVGLVVAAGLVVSVLSAVAGTWALRLLFGPDYGVPGGVLAGLTLGATALALITLTGAATLALGSHVAFASGWFTATALALAALLLPLPLESRTVVGLVVGPLAGACVHAWAIQRGARTASAVATP</sequence>
<evidence type="ECO:0000256" key="3">
    <source>
        <dbReference type="ARBA" id="ARBA00022692"/>
    </source>
</evidence>
<comment type="subcellular location">
    <subcellularLocation>
        <location evidence="1">Cell membrane</location>
        <topology evidence="1">Multi-pass membrane protein</topology>
    </subcellularLocation>
</comment>
<dbReference type="STRING" id="1408250.Q760_02235"/>
<feature type="transmembrane region" description="Helical" evidence="6">
    <location>
        <begin position="341"/>
        <end position="359"/>
    </location>
</feature>
<organism evidence="7 8">
    <name type="scientific">Cellulomonas cellasea DSM 20118</name>
    <dbReference type="NCBI Taxonomy" id="1408250"/>
    <lineage>
        <taxon>Bacteria</taxon>
        <taxon>Bacillati</taxon>
        <taxon>Actinomycetota</taxon>
        <taxon>Actinomycetes</taxon>
        <taxon>Micrococcales</taxon>
        <taxon>Cellulomonadaceae</taxon>
        <taxon>Cellulomonas</taxon>
    </lineage>
</organism>
<feature type="transmembrane region" description="Helical" evidence="6">
    <location>
        <begin position="131"/>
        <end position="153"/>
    </location>
</feature>
<dbReference type="GO" id="GO:0005886">
    <property type="term" value="C:plasma membrane"/>
    <property type="evidence" value="ECO:0007669"/>
    <property type="project" value="UniProtKB-SubCell"/>
</dbReference>
<dbReference type="EMBL" id="AXNT01000116">
    <property type="protein sequence ID" value="KGM01293.1"/>
    <property type="molecule type" value="Genomic_DNA"/>
</dbReference>
<evidence type="ECO:0000256" key="5">
    <source>
        <dbReference type="ARBA" id="ARBA00023136"/>
    </source>
</evidence>
<evidence type="ECO:0000256" key="6">
    <source>
        <dbReference type="SAM" id="Phobius"/>
    </source>
</evidence>
<feature type="transmembrane region" description="Helical" evidence="6">
    <location>
        <begin position="306"/>
        <end position="329"/>
    </location>
</feature>
<feature type="transmembrane region" description="Helical" evidence="6">
    <location>
        <begin position="29"/>
        <end position="48"/>
    </location>
</feature>
<evidence type="ECO:0000313" key="7">
    <source>
        <dbReference type="EMBL" id="KGM01293.1"/>
    </source>
</evidence>
<accession>A0A0A0B521</accession>
<proteinExistence type="predicted"/>
<feature type="transmembrane region" description="Helical" evidence="6">
    <location>
        <begin position="231"/>
        <end position="251"/>
    </location>
</feature>
<comment type="caution">
    <text evidence="7">The sequence shown here is derived from an EMBL/GenBank/DDBJ whole genome shotgun (WGS) entry which is preliminary data.</text>
</comment>
<feature type="transmembrane region" description="Helical" evidence="6">
    <location>
        <begin position="371"/>
        <end position="392"/>
    </location>
</feature>
<feature type="transmembrane region" description="Helical" evidence="6">
    <location>
        <begin position="190"/>
        <end position="210"/>
    </location>
</feature>
<evidence type="ECO:0000256" key="1">
    <source>
        <dbReference type="ARBA" id="ARBA00004651"/>
    </source>
</evidence>
<feature type="transmembrane region" description="Helical" evidence="6">
    <location>
        <begin position="60"/>
        <end position="76"/>
    </location>
</feature>
<dbReference type="RefSeq" id="WP_052104313.1">
    <property type="nucleotide sequence ID" value="NZ_AXNT01000116.1"/>
</dbReference>